<comment type="caution">
    <text evidence="7">The sequence shown here is derived from an EMBL/GenBank/DDBJ whole genome shotgun (WGS) entry which is preliminary data.</text>
</comment>
<name>A0AAN5C1V3_9BILA</name>
<dbReference type="CDD" id="cd22363">
    <property type="entry name" value="tRNA-intron_lyase_C"/>
    <property type="match status" value="1"/>
</dbReference>
<feature type="domain" description="tRNA intron endonuclease catalytic" evidence="6">
    <location>
        <begin position="198"/>
        <end position="275"/>
    </location>
</feature>
<evidence type="ECO:0000256" key="5">
    <source>
        <dbReference type="ARBA" id="ARBA00034031"/>
    </source>
</evidence>
<dbReference type="InterPro" id="IPR006677">
    <property type="entry name" value="tRNA_intron_Endonuc_cat-like"/>
</dbReference>
<comment type="similarity">
    <text evidence="1">Belongs to the tRNA-intron endonuclease family.</text>
</comment>
<evidence type="ECO:0000259" key="6">
    <source>
        <dbReference type="Pfam" id="PF01974"/>
    </source>
</evidence>
<protein>
    <recommendedName>
        <fullName evidence="2">tRNA-intron lyase</fullName>
        <ecNumber evidence="2">4.6.1.16</ecNumber>
    </recommendedName>
</protein>
<dbReference type="SUPFAM" id="SSF53032">
    <property type="entry name" value="tRNA-intron endonuclease catalytic domain-like"/>
    <property type="match status" value="1"/>
</dbReference>
<dbReference type="Proteomes" id="UP001328107">
    <property type="component" value="Unassembled WGS sequence"/>
</dbReference>
<dbReference type="EC" id="4.6.1.16" evidence="2"/>
<dbReference type="PANTHER" id="PTHR13070:SF0">
    <property type="entry name" value="TRNA-SPLICING ENDONUCLEASE SUBUNIT SEN34"/>
    <property type="match status" value="1"/>
</dbReference>
<dbReference type="AlphaFoldDB" id="A0AAN5C1V3"/>
<evidence type="ECO:0000256" key="1">
    <source>
        <dbReference type="ARBA" id="ARBA00008078"/>
    </source>
</evidence>
<gene>
    <name evidence="7" type="ORF">PMAYCL1PPCAC_03963</name>
</gene>
<dbReference type="EMBL" id="BTRK01000001">
    <property type="protein sequence ID" value="GMR33768.1"/>
    <property type="molecule type" value="Genomic_DNA"/>
</dbReference>
<dbReference type="NCBIfam" id="TIGR00324">
    <property type="entry name" value="endA"/>
    <property type="match status" value="1"/>
</dbReference>
<comment type="catalytic activity">
    <reaction evidence="5">
        <text>pretRNA = a 3'-half-tRNA molecule with a 5'-OH end + a 5'-half-tRNA molecule with a 2',3'-cyclic phosphate end + an intron with a 2',3'-cyclic phosphate and a 5'-hydroxyl terminus.</text>
        <dbReference type="EC" id="4.6.1.16"/>
    </reaction>
</comment>
<evidence type="ECO:0000313" key="7">
    <source>
        <dbReference type="EMBL" id="GMR33768.1"/>
    </source>
</evidence>
<dbReference type="Pfam" id="PF01974">
    <property type="entry name" value="tRNA_int_endo"/>
    <property type="match status" value="1"/>
</dbReference>
<keyword evidence="4" id="KW-0456">Lyase</keyword>
<dbReference type="GO" id="GO:0003676">
    <property type="term" value="F:nucleic acid binding"/>
    <property type="evidence" value="ECO:0007669"/>
    <property type="project" value="InterPro"/>
</dbReference>
<keyword evidence="3" id="KW-0819">tRNA processing</keyword>
<keyword evidence="8" id="KW-1185">Reference proteome</keyword>
<dbReference type="GO" id="GO:0000379">
    <property type="term" value="P:tRNA-type intron splice site recognition and cleavage"/>
    <property type="evidence" value="ECO:0007669"/>
    <property type="project" value="TreeGrafter"/>
</dbReference>
<accession>A0AAN5C1V3</accession>
<evidence type="ECO:0000256" key="4">
    <source>
        <dbReference type="ARBA" id="ARBA00023239"/>
    </source>
</evidence>
<evidence type="ECO:0000313" key="8">
    <source>
        <dbReference type="Proteomes" id="UP001328107"/>
    </source>
</evidence>
<organism evidence="7 8">
    <name type="scientific">Pristionchus mayeri</name>
    <dbReference type="NCBI Taxonomy" id="1317129"/>
    <lineage>
        <taxon>Eukaryota</taxon>
        <taxon>Metazoa</taxon>
        <taxon>Ecdysozoa</taxon>
        <taxon>Nematoda</taxon>
        <taxon>Chromadorea</taxon>
        <taxon>Rhabditida</taxon>
        <taxon>Rhabditina</taxon>
        <taxon>Diplogasteromorpha</taxon>
        <taxon>Diplogasteroidea</taxon>
        <taxon>Neodiplogasteridae</taxon>
        <taxon>Pristionchus</taxon>
    </lineage>
</organism>
<dbReference type="PANTHER" id="PTHR13070">
    <property type="entry name" value="TRNA-SPLICING ENDONUCLEASE SUBUNIT SEN34-RELATED"/>
    <property type="match status" value="1"/>
</dbReference>
<reference evidence="8" key="1">
    <citation type="submission" date="2022-10" db="EMBL/GenBank/DDBJ databases">
        <title>Genome assembly of Pristionchus species.</title>
        <authorList>
            <person name="Yoshida K."/>
            <person name="Sommer R.J."/>
        </authorList>
    </citation>
    <scope>NUCLEOTIDE SEQUENCE [LARGE SCALE GENOMIC DNA]</scope>
    <source>
        <strain evidence="8">RS5460</strain>
    </source>
</reference>
<dbReference type="InterPro" id="IPR006676">
    <property type="entry name" value="tRNA_splic"/>
</dbReference>
<evidence type="ECO:0000256" key="3">
    <source>
        <dbReference type="ARBA" id="ARBA00022694"/>
    </source>
</evidence>
<evidence type="ECO:0000256" key="2">
    <source>
        <dbReference type="ARBA" id="ARBA00012573"/>
    </source>
</evidence>
<dbReference type="InterPro" id="IPR011856">
    <property type="entry name" value="tRNA_endonuc-like_dom_sf"/>
</dbReference>
<dbReference type="GO" id="GO:0000213">
    <property type="term" value="F:tRNA-intron lyase activity"/>
    <property type="evidence" value="ECO:0007669"/>
    <property type="project" value="UniProtKB-EC"/>
</dbReference>
<sequence length="295" mass="32817">MSVDGVSDALTSAIVPCRVHFINGSFVLFNRTDADFICDRYRIVPDFGSSLELLGPSSSTTSYSYLMPEQVAVAMDNGFLNLVRLKRPVATDNDDFRVPDKTEKSQLESLELARKIAVGRKMKNLKRKAEEDGSVVAKKLRPDEVLSMLTEEELDSAHAEVSAASSQTRSAVLIRMDSSSDLAYESVAFPEEFDTLDFRIRKIVFRDLWSRGFFVTSGVRFGCHFLVYKEKPGRAHAEFMVRCVDSDADQTSTAMLSFARTANQVCKKALLAVVSGSIHPQYLALQSFTPLLSEI</sequence>
<dbReference type="GO" id="GO:0005634">
    <property type="term" value="C:nucleus"/>
    <property type="evidence" value="ECO:0007669"/>
    <property type="project" value="UniProtKB-ARBA"/>
</dbReference>
<proteinExistence type="inferred from homology"/>
<dbReference type="Gene3D" id="3.40.1350.10">
    <property type="match status" value="1"/>
</dbReference>
<dbReference type="InterPro" id="IPR036167">
    <property type="entry name" value="tRNA_intron_Endo_cat-like_sf"/>
</dbReference>